<evidence type="ECO:0000259" key="1">
    <source>
        <dbReference type="PROSITE" id="PS51186"/>
    </source>
</evidence>
<reference evidence="3 4" key="1">
    <citation type="submission" date="2019-03" db="EMBL/GenBank/DDBJ databases">
        <authorList>
            <person name="Gaulin E."/>
            <person name="Dumas B."/>
        </authorList>
    </citation>
    <scope>NUCLEOTIDE SEQUENCE [LARGE SCALE GENOMIC DNA]</scope>
    <source>
        <strain evidence="3">CBS 568.67</strain>
    </source>
</reference>
<dbReference type="Pfam" id="PF00583">
    <property type="entry name" value="Acetyltransf_1"/>
    <property type="match status" value="1"/>
</dbReference>
<dbReference type="Proteomes" id="UP000332933">
    <property type="component" value="Unassembled WGS sequence"/>
</dbReference>
<gene>
    <name evidence="3" type="primary">Aste57867_20406</name>
    <name evidence="2" type="ORF">As57867_020340</name>
    <name evidence="3" type="ORF">ASTE57867_20406</name>
</gene>
<accession>A0A485LGW9</accession>
<reference evidence="2" key="2">
    <citation type="submission" date="2019-06" db="EMBL/GenBank/DDBJ databases">
        <title>Genomics analysis of Aphanomyces spp. identifies a new class of oomycete effector associated with host adaptation.</title>
        <authorList>
            <person name="Gaulin E."/>
        </authorList>
    </citation>
    <scope>NUCLEOTIDE SEQUENCE</scope>
    <source>
        <strain evidence="2">CBS 578.67</strain>
    </source>
</reference>
<sequence>MTAPMAMQLVEVDRTSSPDVINQVIAIEKAAFPKHERMDTYLMTEATTPGHVMVVAVSNGSAVCGYVLLASNSIAGRIVKIAVDPSKQRQGIGRYLLQEAIRRLYKTMCITLHVAVHRDGARHLYESLGFQMQERRQHYYGVGQDAFVMELSRSDYSLALGYMTS</sequence>
<dbReference type="CDD" id="cd04301">
    <property type="entry name" value="NAT_SF"/>
    <property type="match status" value="1"/>
</dbReference>
<dbReference type="Gene3D" id="3.40.630.30">
    <property type="match status" value="1"/>
</dbReference>
<evidence type="ECO:0000313" key="4">
    <source>
        <dbReference type="Proteomes" id="UP000332933"/>
    </source>
</evidence>
<dbReference type="InterPro" id="IPR000182">
    <property type="entry name" value="GNAT_dom"/>
</dbReference>
<dbReference type="AlphaFoldDB" id="A0A485LGW9"/>
<evidence type="ECO:0000313" key="3">
    <source>
        <dbReference type="EMBL" id="VFT97092.1"/>
    </source>
</evidence>
<evidence type="ECO:0000313" key="2">
    <source>
        <dbReference type="EMBL" id="KAF0687914.1"/>
    </source>
</evidence>
<dbReference type="PANTHER" id="PTHR47542">
    <property type="entry name" value="ACYL-COA N-ACYLTRANSFERASES (NAT) SUPERFAMILY PROTEIN"/>
    <property type="match status" value="1"/>
</dbReference>
<name>A0A485LGW9_9STRA</name>
<dbReference type="EMBL" id="VJMH01006813">
    <property type="protein sequence ID" value="KAF0687914.1"/>
    <property type="molecule type" value="Genomic_DNA"/>
</dbReference>
<dbReference type="PANTHER" id="PTHR47542:SF2">
    <property type="entry name" value="ACYL-COA N-ACYLTRANSFERASES (NAT) SUPERFAMILY PROTEIN"/>
    <property type="match status" value="1"/>
</dbReference>
<dbReference type="EMBL" id="CAADRA010006836">
    <property type="protein sequence ID" value="VFT97092.1"/>
    <property type="molecule type" value="Genomic_DNA"/>
</dbReference>
<dbReference type="PROSITE" id="PS51186">
    <property type="entry name" value="GNAT"/>
    <property type="match status" value="1"/>
</dbReference>
<feature type="domain" description="N-acetyltransferase" evidence="1">
    <location>
        <begin position="11"/>
        <end position="154"/>
    </location>
</feature>
<proteinExistence type="predicted"/>
<protein>
    <submittedName>
        <fullName evidence="3">Aste57867_20406 protein</fullName>
    </submittedName>
</protein>
<organism evidence="3 4">
    <name type="scientific">Aphanomyces stellatus</name>
    <dbReference type="NCBI Taxonomy" id="120398"/>
    <lineage>
        <taxon>Eukaryota</taxon>
        <taxon>Sar</taxon>
        <taxon>Stramenopiles</taxon>
        <taxon>Oomycota</taxon>
        <taxon>Saprolegniomycetes</taxon>
        <taxon>Saprolegniales</taxon>
        <taxon>Verrucalvaceae</taxon>
        <taxon>Aphanomyces</taxon>
    </lineage>
</organism>
<keyword evidence="4" id="KW-1185">Reference proteome</keyword>
<dbReference type="OrthoDB" id="41532at2759"/>
<dbReference type="GO" id="GO:0016747">
    <property type="term" value="F:acyltransferase activity, transferring groups other than amino-acyl groups"/>
    <property type="evidence" value="ECO:0007669"/>
    <property type="project" value="InterPro"/>
</dbReference>
<dbReference type="InterPro" id="IPR016181">
    <property type="entry name" value="Acyl_CoA_acyltransferase"/>
</dbReference>
<dbReference type="SUPFAM" id="SSF55729">
    <property type="entry name" value="Acyl-CoA N-acyltransferases (Nat)"/>
    <property type="match status" value="1"/>
</dbReference>